<evidence type="ECO:0000313" key="1">
    <source>
        <dbReference type="EMBL" id="GBF09149.1"/>
    </source>
</evidence>
<name>A0A401H9Z6_AERPX</name>
<accession>A0A401H9Z6</accession>
<dbReference type="AlphaFoldDB" id="A0A401H9Z6"/>
<gene>
    <name evidence="1" type="ORF">apy_08740</name>
</gene>
<sequence length="40" mass="3973">MLEAGLPGHTKVRIVEVGSGGETVGVREALLKDLAPTGGG</sequence>
<dbReference type="Proteomes" id="UP000291213">
    <property type="component" value="Unassembled WGS sequence"/>
</dbReference>
<comment type="caution">
    <text evidence="1">The sequence shown here is derived from an EMBL/GenBank/DDBJ whole genome shotgun (WGS) entry which is preliminary data.</text>
</comment>
<proteinExistence type="predicted"/>
<reference evidence="1 2" key="1">
    <citation type="submission" date="2017-02" db="EMBL/GenBank/DDBJ databases">
        <title>isolation and characterization of a novel temperate virus Aeropyrum globular virus 1 infecting hyperthermophilic archaeon Aeropyrum.</title>
        <authorList>
            <person name="Yumiya M."/>
            <person name="Yoshida T."/>
            <person name="Sako Y."/>
        </authorList>
    </citation>
    <scope>NUCLEOTIDE SEQUENCE [LARGE SCALE GENOMIC DNA]</scope>
    <source>
        <strain evidence="1 2">YK1-12-2013</strain>
    </source>
</reference>
<dbReference type="EMBL" id="BDMD01000044">
    <property type="protein sequence ID" value="GBF09149.1"/>
    <property type="molecule type" value="Genomic_DNA"/>
</dbReference>
<evidence type="ECO:0000313" key="2">
    <source>
        <dbReference type="Proteomes" id="UP000291213"/>
    </source>
</evidence>
<organism evidence="1 2">
    <name type="scientific">Aeropyrum pernix</name>
    <dbReference type="NCBI Taxonomy" id="56636"/>
    <lineage>
        <taxon>Archaea</taxon>
        <taxon>Thermoproteota</taxon>
        <taxon>Thermoprotei</taxon>
        <taxon>Desulfurococcales</taxon>
        <taxon>Desulfurococcaceae</taxon>
        <taxon>Aeropyrum</taxon>
    </lineage>
</organism>
<protein>
    <submittedName>
        <fullName evidence="1">Uncharacterized protein</fullName>
    </submittedName>
</protein>